<dbReference type="InterPro" id="IPR039535">
    <property type="entry name" value="ASST-like"/>
</dbReference>
<dbReference type="InterPro" id="IPR015943">
    <property type="entry name" value="WD40/YVTN_repeat-like_dom_sf"/>
</dbReference>
<dbReference type="EMBL" id="NBTZ01000109">
    <property type="protein sequence ID" value="OTP70318.1"/>
    <property type="molecule type" value="Genomic_DNA"/>
</dbReference>
<comment type="caution">
    <text evidence="1">The sequence shown here is derived from an EMBL/GenBank/DDBJ whole genome shotgun (WGS) entry which is preliminary data.</text>
</comment>
<protein>
    <submittedName>
        <fullName evidence="1">Putative PQQ enzyme repeat</fullName>
    </submittedName>
</protein>
<name>A0A242MH89_CABSO</name>
<accession>A0A242MH89</accession>
<dbReference type="RefSeq" id="WP_075357995.1">
    <property type="nucleotide sequence ID" value="NZ_MSRG01000023.1"/>
</dbReference>
<dbReference type="Pfam" id="PF14269">
    <property type="entry name" value="Arylsulfotran_2"/>
    <property type="match status" value="1"/>
</dbReference>
<dbReference type="SUPFAM" id="SSF50969">
    <property type="entry name" value="YVTN repeat-like/Quinoprotein amine dehydrogenase"/>
    <property type="match status" value="1"/>
</dbReference>
<gene>
    <name evidence="1" type="ORF">PAMC26577_27225</name>
</gene>
<evidence type="ECO:0000313" key="2">
    <source>
        <dbReference type="Proteomes" id="UP000195221"/>
    </source>
</evidence>
<organism evidence="1 2">
    <name type="scientific">Caballeronia sordidicola</name>
    <name type="common">Burkholderia sordidicola</name>
    <dbReference type="NCBI Taxonomy" id="196367"/>
    <lineage>
        <taxon>Bacteria</taxon>
        <taxon>Pseudomonadati</taxon>
        <taxon>Pseudomonadota</taxon>
        <taxon>Betaproteobacteria</taxon>
        <taxon>Burkholderiales</taxon>
        <taxon>Burkholderiaceae</taxon>
        <taxon>Caballeronia</taxon>
    </lineage>
</organism>
<reference evidence="1 2" key="1">
    <citation type="submission" date="2017-03" db="EMBL/GenBank/DDBJ databases">
        <title>Genome analysis of strain PAMC 26577.</title>
        <authorList>
            <person name="Oh H.-M."/>
            <person name="Yang J.-A."/>
        </authorList>
    </citation>
    <scope>NUCLEOTIDE SEQUENCE [LARGE SCALE GENOMIC DNA]</scope>
    <source>
        <strain evidence="1 2">PAMC 26577</strain>
    </source>
</reference>
<sequence length="371" mass="40848">MSTSVDQITQRRRGVGLIAHDPALSAHGYTLIAPQTGGGHVYLIDMQGEVVHQWKMPVRPGRHAVILPNGNLGYNGSHAHSPDRYAPWSMWHGGDFSEVTPQGEVVWRYEDPAHHHDAQWLPNGHLLYSACAPVPPGFAGRVPGGTAHGPDEVMYGDVIREVNRAGELVWEWKAWEHLNPEDFPIAPGFGRYHWPLVNGIGVNAQGQVLMSLRTTSGIIAVDKQTGALAMHIPPSVVSHQHAPVALPNGNILTFDNGNFRTGAHVAFSRVLEIDPSNNAVVWSYADDVVNVFYSPFMGNAQRLPNGNTHVTESATGRLFEVTPAGEVVWEYIIPWFDQYPDEAARKTGPGQLNSVFQTLRYGREQLPWLPA</sequence>
<dbReference type="AlphaFoldDB" id="A0A242MH89"/>
<dbReference type="PANTHER" id="PTHR35340:SF5">
    <property type="entry name" value="ASST-DOMAIN-CONTAINING PROTEIN"/>
    <property type="match status" value="1"/>
</dbReference>
<proteinExistence type="predicted"/>
<dbReference type="Proteomes" id="UP000195221">
    <property type="component" value="Unassembled WGS sequence"/>
</dbReference>
<dbReference type="PANTHER" id="PTHR35340">
    <property type="entry name" value="PQQ ENZYME REPEAT PROTEIN-RELATED"/>
    <property type="match status" value="1"/>
</dbReference>
<evidence type="ECO:0000313" key="1">
    <source>
        <dbReference type="EMBL" id="OTP70318.1"/>
    </source>
</evidence>
<dbReference type="InterPro" id="IPR011044">
    <property type="entry name" value="Quino_amine_DH_bsu"/>
</dbReference>
<dbReference type="Gene3D" id="2.130.10.10">
    <property type="entry name" value="YVTN repeat-like/Quinoprotein amine dehydrogenase"/>
    <property type="match status" value="1"/>
</dbReference>
<dbReference type="InterPro" id="IPR053143">
    <property type="entry name" value="Arylsulfate_ST"/>
</dbReference>